<name>A0ACC1YP83_MELAZ</name>
<proteinExistence type="predicted"/>
<keyword evidence="2" id="KW-1185">Reference proteome</keyword>
<reference evidence="1 2" key="1">
    <citation type="journal article" date="2023" name="Science">
        <title>Complex scaffold remodeling in plant triterpene biosynthesis.</title>
        <authorList>
            <person name="De La Pena R."/>
            <person name="Hodgson H."/>
            <person name="Liu J.C."/>
            <person name="Stephenson M.J."/>
            <person name="Martin A.C."/>
            <person name="Owen C."/>
            <person name="Harkess A."/>
            <person name="Leebens-Mack J."/>
            <person name="Jimenez L.E."/>
            <person name="Osbourn A."/>
            <person name="Sattely E.S."/>
        </authorList>
    </citation>
    <scope>NUCLEOTIDE SEQUENCE [LARGE SCALE GENOMIC DNA]</scope>
    <source>
        <strain evidence="2">cv. JPN11</strain>
        <tissue evidence="1">Leaf</tissue>
    </source>
</reference>
<protein>
    <submittedName>
        <fullName evidence="1">Transposable element protein</fullName>
    </submittedName>
</protein>
<sequence>MAKERDQTPLPPQPQQQLRTLQDYFRPVVNGNYLRILQQTINANNFELKPALINMVKQSQYGGLSHKDPNIHLAMFLEDLNLKVSSTWVSRLVSNSTLLQCIEWANPTIVDATAGGTLLSKMAEKAYALFEEMACNNYQWLSKRSIGRQVAGVHEVDQMAARFSSSCYIIKPN</sequence>
<comment type="caution">
    <text evidence="1">The sequence shown here is derived from an EMBL/GenBank/DDBJ whole genome shotgun (WGS) entry which is preliminary data.</text>
</comment>
<evidence type="ECO:0000313" key="1">
    <source>
        <dbReference type="EMBL" id="KAJ4724829.1"/>
    </source>
</evidence>
<organism evidence="1 2">
    <name type="scientific">Melia azedarach</name>
    <name type="common">Chinaberry tree</name>
    <dbReference type="NCBI Taxonomy" id="155640"/>
    <lineage>
        <taxon>Eukaryota</taxon>
        <taxon>Viridiplantae</taxon>
        <taxon>Streptophyta</taxon>
        <taxon>Embryophyta</taxon>
        <taxon>Tracheophyta</taxon>
        <taxon>Spermatophyta</taxon>
        <taxon>Magnoliopsida</taxon>
        <taxon>eudicotyledons</taxon>
        <taxon>Gunneridae</taxon>
        <taxon>Pentapetalae</taxon>
        <taxon>rosids</taxon>
        <taxon>malvids</taxon>
        <taxon>Sapindales</taxon>
        <taxon>Meliaceae</taxon>
        <taxon>Melia</taxon>
    </lineage>
</organism>
<dbReference type="EMBL" id="CM051395">
    <property type="protein sequence ID" value="KAJ4724829.1"/>
    <property type="molecule type" value="Genomic_DNA"/>
</dbReference>
<dbReference type="Proteomes" id="UP001164539">
    <property type="component" value="Chromosome 2"/>
</dbReference>
<gene>
    <name evidence="1" type="ORF">OWV82_003769</name>
</gene>
<accession>A0ACC1YP83</accession>
<evidence type="ECO:0000313" key="2">
    <source>
        <dbReference type="Proteomes" id="UP001164539"/>
    </source>
</evidence>